<proteinExistence type="predicted"/>
<dbReference type="EMBL" id="QJJQ01000004">
    <property type="protein sequence ID" value="PXW87987.1"/>
    <property type="molecule type" value="Genomic_DNA"/>
</dbReference>
<feature type="transmembrane region" description="Helical" evidence="2">
    <location>
        <begin position="268"/>
        <end position="301"/>
    </location>
</feature>
<evidence type="ECO:0000313" key="6">
    <source>
        <dbReference type="Proteomes" id="UP000247978"/>
    </source>
</evidence>
<dbReference type="RefSeq" id="WP_158525538.1">
    <property type="nucleotide sequence ID" value="NZ_JBHUHB010000001.1"/>
</dbReference>
<keyword evidence="3" id="KW-0732">Signal</keyword>
<keyword evidence="1" id="KW-0175">Coiled coil</keyword>
<keyword evidence="2" id="KW-1133">Transmembrane helix</keyword>
<dbReference type="Pfam" id="PF14257">
    <property type="entry name" value="DUF4349"/>
    <property type="match status" value="1"/>
</dbReference>
<feature type="chain" id="PRO_5039554116" evidence="3">
    <location>
        <begin position="20"/>
        <end position="311"/>
    </location>
</feature>
<protein>
    <submittedName>
        <fullName evidence="5">Uncharacterized protein DUF4349</fullName>
    </submittedName>
</protein>
<keyword evidence="2" id="KW-0812">Transmembrane</keyword>
<dbReference type="InterPro" id="IPR025645">
    <property type="entry name" value="DUF4349"/>
</dbReference>
<keyword evidence="2" id="KW-0472">Membrane</keyword>
<gene>
    <name evidence="5" type="ORF">DFR56_104138</name>
</gene>
<sequence length="311" mass="35171">MRKCLLMLISLIVCLLVTACGNSDDQAENKSEMIEMSTEEYDTANEEGSILFSDNALMNQEADEAQESEDVMEKVEVDSIDRKIIYTANLQIEVKNLQKAVQDMESEVTEKGGYIVESNLYGATGGEVKSGTITVRIPQEHFRTFIQLVEEGSSKVVESSISGQDVTEEYVDLESRLKSKRVVEERLLDFMEQAQKTEDLLKISNDLADVQGEIEELLGRMKYLENKVDLATVTIHIVESNVKLSGMDQDDLNTWDKTKQQFLKSINWLLTAFSGIIIFFIGGLPLFVLLGIVCLIVFFVIKRLSRKRRNE</sequence>
<name>A0A2V3W120_9BACI</name>
<comment type="caution">
    <text evidence="5">The sequence shown here is derived from an EMBL/GenBank/DDBJ whole genome shotgun (WGS) entry which is preliminary data.</text>
</comment>
<evidence type="ECO:0000313" key="5">
    <source>
        <dbReference type="EMBL" id="PXW87987.1"/>
    </source>
</evidence>
<evidence type="ECO:0000256" key="2">
    <source>
        <dbReference type="SAM" id="Phobius"/>
    </source>
</evidence>
<feature type="signal peptide" evidence="3">
    <location>
        <begin position="1"/>
        <end position="19"/>
    </location>
</feature>
<feature type="coiled-coil region" evidence="1">
    <location>
        <begin position="27"/>
        <end position="107"/>
    </location>
</feature>
<evidence type="ECO:0000256" key="1">
    <source>
        <dbReference type="SAM" id="Coils"/>
    </source>
</evidence>
<keyword evidence="6" id="KW-1185">Reference proteome</keyword>
<dbReference type="Proteomes" id="UP000247978">
    <property type="component" value="Unassembled WGS sequence"/>
</dbReference>
<evidence type="ECO:0000256" key="3">
    <source>
        <dbReference type="SAM" id="SignalP"/>
    </source>
</evidence>
<reference evidence="5 6" key="1">
    <citation type="submission" date="2018-05" db="EMBL/GenBank/DDBJ databases">
        <title>Genomic Encyclopedia of Type Strains, Phase IV (KMG-IV): sequencing the most valuable type-strain genomes for metagenomic binning, comparative biology and taxonomic classification.</title>
        <authorList>
            <person name="Goeker M."/>
        </authorList>
    </citation>
    <scope>NUCLEOTIDE SEQUENCE [LARGE SCALE GENOMIC DNA]</scope>
    <source>
        <strain evidence="5 6">DSM 28556</strain>
    </source>
</reference>
<dbReference type="PROSITE" id="PS51257">
    <property type="entry name" value="PROKAR_LIPOPROTEIN"/>
    <property type="match status" value="1"/>
</dbReference>
<dbReference type="AlphaFoldDB" id="A0A2V3W120"/>
<accession>A0A2V3W120</accession>
<organism evidence="5 6">
    <name type="scientific">Pseudogracilibacillus auburnensis</name>
    <dbReference type="NCBI Taxonomy" id="1494959"/>
    <lineage>
        <taxon>Bacteria</taxon>
        <taxon>Bacillati</taxon>
        <taxon>Bacillota</taxon>
        <taxon>Bacilli</taxon>
        <taxon>Bacillales</taxon>
        <taxon>Bacillaceae</taxon>
        <taxon>Pseudogracilibacillus</taxon>
    </lineage>
</organism>
<evidence type="ECO:0000259" key="4">
    <source>
        <dbReference type="Pfam" id="PF14257"/>
    </source>
</evidence>
<feature type="domain" description="DUF4349" evidence="4">
    <location>
        <begin position="82"/>
        <end position="297"/>
    </location>
</feature>
<dbReference type="OrthoDB" id="5381491at2"/>